<comment type="caution">
    <text evidence="1">The sequence shown here is derived from an EMBL/GenBank/DDBJ whole genome shotgun (WGS) entry which is preliminary data.</text>
</comment>
<accession>A0A1H5H6D2</accession>
<evidence type="ECO:0000313" key="1">
    <source>
        <dbReference type="EMBL" id="SEE22808.1"/>
    </source>
</evidence>
<protein>
    <recommendedName>
        <fullName evidence="3">Secreted protein</fullName>
    </recommendedName>
</protein>
<proteinExistence type="predicted"/>
<dbReference type="Proteomes" id="UP000183071">
    <property type="component" value="Unassembled WGS sequence"/>
</dbReference>
<dbReference type="RefSeq" id="WP_053973160.1">
    <property type="nucleotide sequence ID" value="NZ_FNUE01000001.1"/>
</dbReference>
<reference evidence="1 2" key="1">
    <citation type="submission" date="2016-10" db="EMBL/GenBank/DDBJ databases">
        <authorList>
            <person name="Varghese N."/>
            <person name="Submissions S."/>
        </authorList>
    </citation>
    <scope>NUCLEOTIDE SEQUENCE [LARGE SCALE GENOMIC DNA]</scope>
    <source>
        <strain evidence="1 2">DSW-5</strain>
    </source>
</reference>
<name>A0A1H5H6D2_9FLAO</name>
<organism evidence="1 2">
    <name type="scientific">Polaribacter dokdonensis DSW-5</name>
    <dbReference type="NCBI Taxonomy" id="1300348"/>
    <lineage>
        <taxon>Bacteria</taxon>
        <taxon>Pseudomonadati</taxon>
        <taxon>Bacteroidota</taxon>
        <taxon>Flavobacteriia</taxon>
        <taxon>Flavobacteriales</taxon>
        <taxon>Flavobacteriaceae</taxon>
    </lineage>
</organism>
<sequence length="263" mass="30043">MIKKILFTLLLGVTMCMQSQQSNLEKYQYIIVPNQFDFVNTADAYQTSSLTKFLLQKNGFPVYLSNESISDSLSENKCAALIVTIKDDSSMLQTKSYFEAKDCFGKVIYTSGVGKSKFKDYKKAYHESIRKAHKSMTDFKYSYIDVGLIKSKNKDVVAANISDEAYEITMKSNKLAKELKKQKVDKKVKSELTTDVLYAQPIINGFQLVSSKPEIVYTLLRTSKSNVFILKNEKGIVYEKGGKWIVEYYKASNLIQEELQIKF</sequence>
<gene>
    <name evidence="1" type="ORF">SAMN05444353_1306</name>
</gene>
<dbReference type="EMBL" id="FNUE01000001">
    <property type="protein sequence ID" value="SEE22808.1"/>
    <property type="molecule type" value="Genomic_DNA"/>
</dbReference>
<evidence type="ECO:0008006" key="3">
    <source>
        <dbReference type="Google" id="ProtNLM"/>
    </source>
</evidence>
<keyword evidence="2" id="KW-1185">Reference proteome</keyword>
<evidence type="ECO:0000313" key="2">
    <source>
        <dbReference type="Proteomes" id="UP000183071"/>
    </source>
</evidence>